<protein>
    <submittedName>
        <fullName evidence="9">MFS transporter</fullName>
    </submittedName>
</protein>
<evidence type="ECO:0000256" key="2">
    <source>
        <dbReference type="ARBA" id="ARBA00022448"/>
    </source>
</evidence>
<keyword evidence="2" id="KW-0813">Transport</keyword>
<dbReference type="InterPro" id="IPR020846">
    <property type="entry name" value="MFS_dom"/>
</dbReference>
<reference evidence="9 10" key="1">
    <citation type="submission" date="2019-10" db="EMBL/GenBank/DDBJ databases">
        <authorList>
            <person name="Dong K."/>
        </authorList>
    </citation>
    <scope>NUCLEOTIDE SEQUENCE [LARGE SCALE GENOMIC DNA]</scope>
    <source>
        <strain evidence="9 10">DSM 28960</strain>
    </source>
</reference>
<comment type="subcellular location">
    <subcellularLocation>
        <location evidence="1">Cell membrane</location>
        <topology evidence="1">Multi-pass membrane protein</topology>
    </subcellularLocation>
</comment>
<feature type="transmembrane region" description="Helical" evidence="7">
    <location>
        <begin position="141"/>
        <end position="163"/>
    </location>
</feature>
<dbReference type="EMBL" id="WITJ01000006">
    <property type="protein sequence ID" value="MQW39402.1"/>
    <property type="molecule type" value="Genomic_DNA"/>
</dbReference>
<proteinExistence type="predicted"/>
<evidence type="ECO:0000256" key="3">
    <source>
        <dbReference type="ARBA" id="ARBA00022475"/>
    </source>
</evidence>
<feature type="transmembrane region" description="Helical" evidence="7">
    <location>
        <begin position="75"/>
        <end position="93"/>
    </location>
</feature>
<evidence type="ECO:0000259" key="8">
    <source>
        <dbReference type="PROSITE" id="PS50850"/>
    </source>
</evidence>
<sequence length="401" mass="44585">MKKIEKKNASVLITSSSISRAGDILFDYASNTFLASINRHSLMLVGIYQTLENMISVIFNLFGGVIADRFRRKRILILTDFFSGLTCLVAALINVSHILIFAIIGGTVVLSLLSSFSNPAYKAITKESVEKETIAELNSNLQTASMIMKIFIPLVSVGIYHIIGIHGALALDAVSFFISASIVLLISPIIEEVKMREKFSFSLIFKDLASGFTYLFHKKRIFILIILAAFVNFFLAAYNLLLPFGNQMFPKIIGNIYGSYLTAEAVGGIIGAVISGKINKKMDVNQLMLYLGISGISLGLAPVFYHIYPTLYLLVLSPALFNLFLALFNIQFFSFVQREVESEFLGRVFGIIFTVAILFMPLGTLLFTLLLTPSFEYNFLFVGMGILILSILFTKIYQKYA</sequence>
<evidence type="ECO:0000256" key="5">
    <source>
        <dbReference type="ARBA" id="ARBA00022989"/>
    </source>
</evidence>
<dbReference type="Gene3D" id="1.20.1250.20">
    <property type="entry name" value="MFS general substrate transporter like domains"/>
    <property type="match status" value="1"/>
</dbReference>
<gene>
    <name evidence="9" type="ORF">GHI93_05540</name>
</gene>
<dbReference type="Pfam" id="PF07690">
    <property type="entry name" value="MFS_1"/>
    <property type="match status" value="1"/>
</dbReference>
<keyword evidence="3" id="KW-1003">Cell membrane</keyword>
<keyword evidence="6 7" id="KW-0472">Membrane</keyword>
<dbReference type="RefSeq" id="WP_153496076.1">
    <property type="nucleotide sequence ID" value="NZ_CBCRWP010000003.1"/>
</dbReference>
<dbReference type="GO" id="GO:0005886">
    <property type="term" value="C:plasma membrane"/>
    <property type="evidence" value="ECO:0007669"/>
    <property type="project" value="UniProtKB-SubCell"/>
</dbReference>
<feature type="domain" description="Major facilitator superfamily (MFS) profile" evidence="8">
    <location>
        <begin position="1"/>
        <end position="401"/>
    </location>
</feature>
<feature type="transmembrane region" description="Helical" evidence="7">
    <location>
        <begin position="169"/>
        <end position="190"/>
    </location>
</feature>
<feature type="transmembrane region" description="Helical" evidence="7">
    <location>
        <begin position="252"/>
        <end position="275"/>
    </location>
</feature>
<feature type="transmembrane region" description="Helical" evidence="7">
    <location>
        <begin position="311"/>
        <end position="336"/>
    </location>
</feature>
<evidence type="ECO:0000256" key="7">
    <source>
        <dbReference type="SAM" id="Phobius"/>
    </source>
</evidence>
<dbReference type="OrthoDB" id="9775268at2"/>
<dbReference type="AlphaFoldDB" id="A0A7X1Z820"/>
<keyword evidence="4 7" id="KW-0812">Transmembrane</keyword>
<dbReference type="SUPFAM" id="SSF103473">
    <property type="entry name" value="MFS general substrate transporter"/>
    <property type="match status" value="1"/>
</dbReference>
<dbReference type="CDD" id="cd06173">
    <property type="entry name" value="MFS_MefA_like"/>
    <property type="match status" value="1"/>
</dbReference>
<accession>A0A7X1Z820</accession>
<evidence type="ECO:0000256" key="6">
    <source>
        <dbReference type="ARBA" id="ARBA00023136"/>
    </source>
</evidence>
<feature type="transmembrane region" description="Helical" evidence="7">
    <location>
        <begin position="348"/>
        <end position="371"/>
    </location>
</feature>
<evidence type="ECO:0000313" key="9">
    <source>
        <dbReference type="EMBL" id="MQW39402.1"/>
    </source>
</evidence>
<dbReference type="PROSITE" id="PS50850">
    <property type="entry name" value="MFS"/>
    <property type="match status" value="1"/>
</dbReference>
<evidence type="ECO:0000256" key="4">
    <source>
        <dbReference type="ARBA" id="ARBA00022692"/>
    </source>
</evidence>
<evidence type="ECO:0000313" key="10">
    <source>
        <dbReference type="Proteomes" id="UP000439550"/>
    </source>
</evidence>
<name>A0A7X1Z820_9LACT</name>
<evidence type="ECO:0000256" key="1">
    <source>
        <dbReference type="ARBA" id="ARBA00004651"/>
    </source>
</evidence>
<dbReference type="PANTHER" id="PTHR23513">
    <property type="entry name" value="INTEGRAL MEMBRANE EFFLUX PROTEIN-RELATED"/>
    <property type="match status" value="1"/>
</dbReference>
<dbReference type="InterPro" id="IPR011701">
    <property type="entry name" value="MFS"/>
</dbReference>
<feature type="transmembrane region" description="Helical" evidence="7">
    <location>
        <begin position="99"/>
        <end position="121"/>
    </location>
</feature>
<feature type="transmembrane region" description="Helical" evidence="7">
    <location>
        <begin position="377"/>
        <end position="397"/>
    </location>
</feature>
<feature type="transmembrane region" description="Helical" evidence="7">
    <location>
        <begin position="221"/>
        <end position="240"/>
    </location>
</feature>
<dbReference type="PANTHER" id="PTHR23513:SF11">
    <property type="entry name" value="STAPHYLOFERRIN A TRANSPORTER"/>
    <property type="match status" value="1"/>
</dbReference>
<keyword evidence="10" id="KW-1185">Reference proteome</keyword>
<dbReference type="GO" id="GO:0022857">
    <property type="term" value="F:transmembrane transporter activity"/>
    <property type="evidence" value="ECO:0007669"/>
    <property type="project" value="InterPro"/>
</dbReference>
<dbReference type="InterPro" id="IPR036259">
    <property type="entry name" value="MFS_trans_sf"/>
</dbReference>
<feature type="transmembrane region" description="Helical" evidence="7">
    <location>
        <begin position="287"/>
        <end position="305"/>
    </location>
</feature>
<organism evidence="9 10">
    <name type="scientific">Lactococcus hircilactis</name>
    <dbReference type="NCBI Taxonomy" id="1494462"/>
    <lineage>
        <taxon>Bacteria</taxon>
        <taxon>Bacillati</taxon>
        <taxon>Bacillota</taxon>
        <taxon>Bacilli</taxon>
        <taxon>Lactobacillales</taxon>
        <taxon>Streptococcaceae</taxon>
        <taxon>Lactococcus</taxon>
    </lineage>
</organism>
<comment type="caution">
    <text evidence="9">The sequence shown here is derived from an EMBL/GenBank/DDBJ whole genome shotgun (WGS) entry which is preliminary data.</text>
</comment>
<keyword evidence="5 7" id="KW-1133">Transmembrane helix</keyword>
<dbReference type="Proteomes" id="UP000439550">
    <property type="component" value="Unassembled WGS sequence"/>
</dbReference>